<dbReference type="SUPFAM" id="SSF53850">
    <property type="entry name" value="Periplasmic binding protein-like II"/>
    <property type="match status" value="1"/>
</dbReference>
<feature type="domain" description="HTH lysR-type" evidence="5">
    <location>
        <begin position="11"/>
        <end position="68"/>
    </location>
</feature>
<dbReference type="Pfam" id="PF00126">
    <property type="entry name" value="HTH_1"/>
    <property type="match status" value="1"/>
</dbReference>
<dbReference type="SUPFAM" id="SSF46785">
    <property type="entry name" value="Winged helix' DNA-binding domain"/>
    <property type="match status" value="1"/>
</dbReference>
<evidence type="ECO:0000313" key="6">
    <source>
        <dbReference type="EMBL" id="RDD60953.1"/>
    </source>
</evidence>
<dbReference type="GO" id="GO:0006351">
    <property type="term" value="P:DNA-templated transcription"/>
    <property type="evidence" value="ECO:0007669"/>
    <property type="project" value="TreeGrafter"/>
</dbReference>
<keyword evidence="3" id="KW-0238">DNA-binding</keyword>
<dbReference type="PROSITE" id="PS50931">
    <property type="entry name" value="HTH_LYSR"/>
    <property type="match status" value="1"/>
</dbReference>
<dbReference type="GO" id="GO:0003700">
    <property type="term" value="F:DNA-binding transcription factor activity"/>
    <property type="evidence" value="ECO:0007669"/>
    <property type="project" value="InterPro"/>
</dbReference>
<comment type="caution">
    <text evidence="6">The sequence shown here is derived from an EMBL/GenBank/DDBJ whole genome shotgun (WGS) entry which is preliminary data.</text>
</comment>
<dbReference type="PANTHER" id="PTHR30537">
    <property type="entry name" value="HTH-TYPE TRANSCRIPTIONAL REGULATOR"/>
    <property type="match status" value="1"/>
</dbReference>
<evidence type="ECO:0000256" key="4">
    <source>
        <dbReference type="ARBA" id="ARBA00023163"/>
    </source>
</evidence>
<gene>
    <name evidence="6" type="ORF">DRB17_15305</name>
</gene>
<dbReference type="InterPro" id="IPR036388">
    <property type="entry name" value="WH-like_DNA-bd_sf"/>
</dbReference>
<comment type="similarity">
    <text evidence="1">Belongs to the LysR transcriptional regulatory family.</text>
</comment>
<evidence type="ECO:0000256" key="1">
    <source>
        <dbReference type="ARBA" id="ARBA00009437"/>
    </source>
</evidence>
<sequence>MPVPSDLQPLPPLAWLRAFETAARLESFTSAAQELGLSQATVSQQIRKLESRLGTELFHRLARGVELTADGAAYLPHVHAAFSALARSTRDLFGTDRRRTITLASPASFVALWLAPRLPGLEAAAPRLSLSIAAIHRPADYELENADIEIRYGDGDWPGADKAPLLAEVLSPVCAPALLKKEADWTRLPAIAIAGARVGWSEWCAFAGVPPPGPPALRFDSFISALEASKAGAGVLLASLPLADGSLREGSLKRLSSVELRTSAGHWLVRDSGRLGPGDADLVWRWLIDQPRTG</sequence>
<reference evidence="6 7" key="1">
    <citation type="submission" date="2018-07" db="EMBL/GenBank/DDBJ databases">
        <title>Venubactetium sediminum gen. nov., sp. nov., isolated from a marine solar saltern.</title>
        <authorList>
            <person name="Wang S."/>
        </authorList>
    </citation>
    <scope>NUCLEOTIDE SEQUENCE [LARGE SCALE GENOMIC DNA]</scope>
    <source>
        <strain evidence="6 7">WD2A32</strain>
    </source>
</reference>
<dbReference type="GO" id="GO:0043565">
    <property type="term" value="F:sequence-specific DNA binding"/>
    <property type="evidence" value="ECO:0007669"/>
    <property type="project" value="TreeGrafter"/>
</dbReference>
<dbReference type="Gene3D" id="3.40.190.10">
    <property type="entry name" value="Periplasmic binding protein-like II"/>
    <property type="match status" value="2"/>
</dbReference>
<dbReference type="EMBL" id="QPMH01000017">
    <property type="protein sequence ID" value="RDD60953.1"/>
    <property type="molecule type" value="Genomic_DNA"/>
</dbReference>
<dbReference type="InterPro" id="IPR036390">
    <property type="entry name" value="WH_DNA-bd_sf"/>
</dbReference>
<name>A0A369T6J7_9PROT</name>
<dbReference type="PANTHER" id="PTHR30537:SF74">
    <property type="entry name" value="HTH-TYPE TRANSCRIPTIONAL REGULATOR TRPI"/>
    <property type="match status" value="1"/>
</dbReference>
<dbReference type="Proteomes" id="UP000253941">
    <property type="component" value="Unassembled WGS sequence"/>
</dbReference>
<accession>A0A369T6J7</accession>
<dbReference type="InterPro" id="IPR000847">
    <property type="entry name" value="LysR_HTH_N"/>
</dbReference>
<dbReference type="RefSeq" id="WP_114583092.1">
    <property type="nucleotide sequence ID" value="NZ_QPMH01000017.1"/>
</dbReference>
<evidence type="ECO:0000256" key="3">
    <source>
        <dbReference type="ARBA" id="ARBA00023125"/>
    </source>
</evidence>
<dbReference type="Gene3D" id="1.10.10.10">
    <property type="entry name" value="Winged helix-like DNA-binding domain superfamily/Winged helix DNA-binding domain"/>
    <property type="match status" value="1"/>
</dbReference>
<keyword evidence="2" id="KW-0805">Transcription regulation</keyword>
<evidence type="ECO:0000313" key="7">
    <source>
        <dbReference type="Proteomes" id="UP000253941"/>
    </source>
</evidence>
<dbReference type="AlphaFoldDB" id="A0A369T6J7"/>
<proteinExistence type="inferred from homology"/>
<dbReference type="FunFam" id="1.10.10.10:FF:000038">
    <property type="entry name" value="Glycine cleavage system transcriptional activator"/>
    <property type="match status" value="1"/>
</dbReference>
<organism evidence="6 7">
    <name type="scientific">Ferruginivarius sediminum</name>
    <dbReference type="NCBI Taxonomy" id="2661937"/>
    <lineage>
        <taxon>Bacteria</taxon>
        <taxon>Pseudomonadati</taxon>
        <taxon>Pseudomonadota</taxon>
        <taxon>Alphaproteobacteria</taxon>
        <taxon>Rhodospirillales</taxon>
        <taxon>Rhodospirillaceae</taxon>
        <taxon>Ferruginivarius</taxon>
    </lineage>
</organism>
<protein>
    <submittedName>
        <fullName evidence="6">LysR family transcriptional regulator</fullName>
    </submittedName>
</protein>
<evidence type="ECO:0000259" key="5">
    <source>
        <dbReference type="PROSITE" id="PS50931"/>
    </source>
</evidence>
<keyword evidence="7" id="KW-1185">Reference proteome</keyword>
<keyword evidence="4" id="KW-0804">Transcription</keyword>
<dbReference type="InterPro" id="IPR005119">
    <property type="entry name" value="LysR_subst-bd"/>
</dbReference>
<dbReference type="PRINTS" id="PR00039">
    <property type="entry name" value="HTHLYSR"/>
</dbReference>
<dbReference type="InterPro" id="IPR058163">
    <property type="entry name" value="LysR-type_TF_proteobact-type"/>
</dbReference>
<evidence type="ECO:0000256" key="2">
    <source>
        <dbReference type="ARBA" id="ARBA00023015"/>
    </source>
</evidence>
<dbReference type="Pfam" id="PF03466">
    <property type="entry name" value="LysR_substrate"/>
    <property type="match status" value="1"/>
</dbReference>